<dbReference type="RefSeq" id="WP_115813911.1">
    <property type="nucleotide sequence ID" value="NZ_QUNI01000008.1"/>
</dbReference>
<keyword evidence="1" id="KW-1133">Transmembrane helix</keyword>
<dbReference type="Proteomes" id="UP000257136">
    <property type="component" value="Unassembled WGS sequence"/>
</dbReference>
<accession>A0A3E0EJQ5</accession>
<dbReference type="AlphaFoldDB" id="A0A3E0EJQ5"/>
<keyword evidence="1" id="KW-0812">Transmembrane</keyword>
<evidence type="ECO:0000313" key="2">
    <source>
        <dbReference type="EMBL" id="REG97960.1"/>
    </source>
</evidence>
<keyword evidence="1" id="KW-0472">Membrane</keyword>
<evidence type="ECO:0000313" key="3">
    <source>
        <dbReference type="Proteomes" id="UP000257136"/>
    </source>
</evidence>
<protein>
    <recommendedName>
        <fullName evidence="4">SMODS-associating 2TM beta-strand rich effector domain-containing protein</fullName>
    </recommendedName>
</protein>
<comment type="caution">
    <text evidence="2">The sequence shown here is derived from an EMBL/GenBank/DDBJ whole genome shotgun (WGS) entry which is preliminary data.</text>
</comment>
<sequence length="163" mass="19128">MTIDWNNILTGAIGFAIGLILKTLLDFNIAIYIIRWFHWLPVRWLFRATPNVVAGLWEQVWNFDSTSSFPKDIDRHSNVTIRQLGVFCYGEFHSKGKTYCIYAQTRENFIYGSWFDKNDKLGYFGTFELRVIDSSNMEGKWIGHSKSKQDILGDTWTWKKINN</sequence>
<dbReference type="OrthoDB" id="1493989at2"/>
<gene>
    <name evidence="2" type="ORF">C8P67_108125</name>
</gene>
<name>A0A3E0EJQ5_9FLAO</name>
<evidence type="ECO:0008006" key="4">
    <source>
        <dbReference type="Google" id="ProtNLM"/>
    </source>
</evidence>
<proteinExistence type="predicted"/>
<organism evidence="2 3">
    <name type="scientific">Flavobacterium aquicola</name>
    <dbReference type="NCBI Taxonomy" id="1682742"/>
    <lineage>
        <taxon>Bacteria</taxon>
        <taxon>Pseudomonadati</taxon>
        <taxon>Bacteroidota</taxon>
        <taxon>Flavobacteriia</taxon>
        <taxon>Flavobacteriales</taxon>
        <taxon>Flavobacteriaceae</taxon>
        <taxon>Flavobacterium</taxon>
    </lineage>
</organism>
<keyword evidence="3" id="KW-1185">Reference proteome</keyword>
<dbReference type="EMBL" id="QUNI01000008">
    <property type="protein sequence ID" value="REG97960.1"/>
    <property type="molecule type" value="Genomic_DNA"/>
</dbReference>
<evidence type="ECO:0000256" key="1">
    <source>
        <dbReference type="SAM" id="Phobius"/>
    </source>
</evidence>
<feature type="transmembrane region" description="Helical" evidence="1">
    <location>
        <begin position="12"/>
        <end position="34"/>
    </location>
</feature>
<reference evidence="2 3" key="1">
    <citation type="submission" date="2018-08" db="EMBL/GenBank/DDBJ databases">
        <title>Genomic Encyclopedia of Archaeal and Bacterial Type Strains, Phase II (KMG-II): from individual species to whole genera.</title>
        <authorList>
            <person name="Goeker M."/>
        </authorList>
    </citation>
    <scope>NUCLEOTIDE SEQUENCE [LARGE SCALE GENOMIC DNA]</scope>
    <source>
        <strain evidence="2 3">DSM 100880</strain>
    </source>
</reference>